<gene>
    <name evidence="2" type="ORF">NS220_13555</name>
</gene>
<evidence type="ECO:0000313" key="3">
    <source>
        <dbReference type="Proteomes" id="UP000075025"/>
    </source>
</evidence>
<keyword evidence="1" id="KW-1133">Transmembrane helix</keyword>
<dbReference type="OrthoDB" id="154912at2"/>
<dbReference type="InterPro" id="IPR038750">
    <property type="entry name" value="YczE/YyaS-like"/>
</dbReference>
<evidence type="ECO:0000313" key="2">
    <source>
        <dbReference type="EMBL" id="KTR93028.1"/>
    </source>
</evidence>
<protein>
    <submittedName>
        <fullName evidence="2">Membrane protein</fullName>
    </submittedName>
</protein>
<name>A0A147EUR5_MICTE</name>
<feature type="transmembrane region" description="Helical" evidence="1">
    <location>
        <begin position="70"/>
        <end position="91"/>
    </location>
</feature>
<keyword evidence="1" id="KW-0812">Transmembrane</keyword>
<evidence type="ECO:0000256" key="1">
    <source>
        <dbReference type="SAM" id="Phobius"/>
    </source>
</evidence>
<dbReference type="PANTHER" id="PTHR40078:SF1">
    <property type="entry name" value="INTEGRAL MEMBRANE PROTEIN"/>
    <property type="match status" value="1"/>
</dbReference>
<dbReference type="RefSeq" id="WP_058624563.1">
    <property type="nucleotide sequence ID" value="NZ_LDRT01000100.1"/>
</dbReference>
<keyword evidence="1" id="KW-0472">Membrane</keyword>
<feature type="transmembrane region" description="Helical" evidence="1">
    <location>
        <begin position="40"/>
        <end position="63"/>
    </location>
</feature>
<dbReference type="Pfam" id="PF19700">
    <property type="entry name" value="DUF6198"/>
    <property type="match status" value="1"/>
</dbReference>
<comment type="caution">
    <text evidence="2">The sequence shown here is derived from an EMBL/GenBank/DDBJ whole genome shotgun (WGS) entry which is preliminary data.</text>
</comment>
<dbReference type="Proteomes" id="UP000075025">
    <property type="component" value="Unassembled WGS sequence"/>
</dbReference>
<dbReference type="PANTHER" id="PTHR40078">
    <property type="entry name" value="INTEGRAL MEMBRANE PROTEIN-RELATED"/>
    <property type="match status" value="1"/>
</dbReference>
<dbReference type="PATRIC" id="fig|2033.6.peg.101"/>
<dbReference type="AlphaFoldDB" id="A0A147EUR5"/>
<organism evidence="2 3">
    <name type="scientific">Microbacterium testaceum</name>
    <name type="common">Aureobacterium testaceum</name>
    <name type="synonym">Brevibacterium testaceum</name>
    <dbReference type="NCBI Taxonomy" id="2033"/>
    <lineage>
        <taxon>Bacteria</taxon>
        <taxon>Bacillati</taxon>
        <taxon>Actinomycetota</taxon>
        <taxon>Actinomycetes</taxon>
        <taxon>Micrococcales</taxon>
        <taxon>Microbacteriaceae</taxon>
        <taxon>Microbacterium</taxon>
    </lineage>
</organism>
<sequence length="199" mass="20523">MSERILRLLVGLIAYGFGCALTVAAGLGVDPWTVFAQGLARVTGIGVGWITNIVGLGVLLLWIPLRQKPGVGTVANILLVGTSMQVALGFLPHPDAWWLQALMLVAGVVVVAAASGLYIGARFGPGPRDGLMTGLHARFGWPIWACRLGVEGSVLALGWILGGTVGIGTVVFALGIGPLVHLALPLLAARESAPVPARV</sequence>
<feature type="transmembrane region" description="Helical" evidence="1">
    <location>
        <begin position="97"/>
        <end position="120"/>
    </location>
</feature>
<proteinExistence type="predicted"/>
<reference evidence="2 3" key="1">
    <citation type="journal article" date="2016" name="Front. Microbiol.">
        <title>Genomic Resource of Rice Seed Associated Bacteria.</title>
        <authorList>
            <person name="Midha S."/>
            <person name="Bansal K."/>
            <person name="Sharma S."/>
            <person name="Kumar N."/>
            <person name="Patil P.P."/>
            <person name="Chaudhry V."/>
            <person name="Patil P.B."/>
        </authorList>
    </citation>
    <scope>NUCLEOTIDE SEQUENCE [LARGE SCALE GENOMIC DNA]</scope>
    <source>
        <strain evidence="2 3">NS220</strain>
    </source>
</reference>
<dbReference type="EMBL" id="LDRT01000100">
    <property type="protein sequence ID" value="KTR93028.1"/>
    <property type="molecule type" value="Genomic_DNA"/>
</dbReference>
<accession>A0A147EUR5</accession>